<name>A0A3S9W062_9BACT</name>
<dbReference type="Proteomes" id="UP000270673">
    <property type="component" value="Plasmid unnamed"/>
</dbReference>
<evidence type="ECO:0000256" key="1">
    <source>
        <dbReference type="SAM" id="Phobius"/>
    </source>
</evidence>
<organism evidence="2 3">
    <name type="scientific">Butyricimonas faecalis</name>
    <dbReference type="NCBI Taxonomy" id="2093856"/>
    <lineage>
        <taxon>Bacteria</taxon>
        <taxon>Pseudomonadati</taxon>
        <taxon>Bacteroidota</taxon>
        <taxon>Bacteroidia</taxon>
        <taxon>Bacteroidales</taxon>
        <taxon>Odoribacteraceae</taxon>
        <taxon>Butyricimonas</taxon>
    </lineage>
</organism>
<gene>
    <name evidence="2" type="ORF">D8S85_21515</name>
</gene>
<feature type="transmembrane region" description="Helical" evidence="1">
    <location>
        <begin position="20"/>
        <end position="41"/>
    </location>
</feature>
<keyword evidence="1" id="KW-0812">Transmembrane</keyword>
<keyword evidence="2" id="KW-0614">Plasmid</keyword>
<keyword evidence="1" id="KW-1133">Transmembrane helix</keyword>
<keyword evidence="1" id="KW-0472">Membrane</keyword>
<sequence length="72" mass="8274">MSFIVGSISFFSVITCNCQVFANLIVFFQLLLFSFGWRFLFQCFSPKARNHTRISYYNDFLGNGAIRNRGSG</sequence>
<geneLocation type="plasmid" evidence="2 3">
    <name>unnamed</name>
</geneLocation>
<reference evidence="2 3" key="1">
    <citation type="submission" date="2018-10" db="EMBL/GenBank/DDBJ databases">
        <title>Butyricimonas faecalis sp. nov., isolated from human faeces and emended description of the genus Butyricimonas.</title>
        <authorList>
            <person name="Le Roy T."/>
            <person name="Van der Smissen P."/>
            <person name="Paquot A."/>
            <person name="Delzenne N."/>
            <person name="Muccioli G."/>
            <person name="Collet J.-F."/>
            <person name="Cani P.D."/>
        </authorList>
    </citation>
    <scope>NUCLEOTIDE SEQUENCE [LARGE SCALE GENOMIC DNA]</scope>
    <source>
        <strain evidence="2 3">H184</strain>
        <plasmid evidence="2 3">unnamed</plasmid>
    </source>
</reference>
<evidence type="ECO:0000313" key="2">
    <source>
        <dbReference type="EMBL" id="AZS32214.1"/>
    </source>
</evidence>
<dbReference type="AlphaFoldDB" id="A0A3S9W062"/>
<dbReference type="OrthoDB" id="9903502at2"/>
<keyword evidence="3" id="KW-1185">Reference proteome</keyword>
<protein>
    <submittedName>
        <fullName evidence="2">Uncharacterized protein</fullName>
    </submittedName>
</protein>
<dbReference type="KEGG" id="buy:D8S85_21515"/>
<evidence type="ECO:0000313" key="3">
    <source>
        <dbReference type="Proteomes" id="UP000270673"/>
    </source>
</evidence>
<accession>A0A3S9W062</accession>
<proteinExistence type="predicted"/>
<dbReference type="EMBL" id="CP032820">
    <property type="protein sequence ID" value="AZS32214.1"/>
    <property type="molecule type" value="Genomic_DNA"/>
</dbReference>